<keyword evidence="3" id="KW-0378">Hydrolase</keyword>
<sequence length="552" mass="62434">MAKLRYARIQATNDVSHLSSVRSKGRGTPLATNEIRTRCQIRRRRSSLRIISSVNETATATDPLKEEAGKAVPAGVVLGRSSFPLGFAFGTATSAYQVEGAWNEGGKGPSIWDTFNHQQKGKIKDGSNGDVATDAYHKYKKDIKLMKQMGVDSYRFSVSWSRILPDGTVKGGVNEQGIKYYNNLIDKLIENGITPFVTIFHWDVPQALEDKYGGFRNRKIVDDFKDYARVCFQEFGDRVKHWITLNEPWSFCTLGYSVGINAPGRGSKTLGCSVGNSLTEPYIVAHNMILAHGAAAALYRHNFKAVQRGEIGITQITTWFIPYSNSHEDKAAAQRSIDFMLGWFMDPLVNGDYPFIMRLIVGDRLPSFTKKESEMIKGSYDFMGLNYYTSAYARALPTPNTFKPSNTIEESYATQLNEKDGKPIGKLEGSSIYVVPIGIKDLLVYTKKRYKNPKIYITENGTAQLDNGTLTIKQARADEDRIDYISLHLAQIRTAIQEEVNVKGYFTWSLTDNFEWYEGYSERFGLIYIDYAKGLKRYPKASFKWYRRFLMS</sequence>
<keyword evidence="4" id="KW-0326">Glycosidase</keyword>
<comment type="similarity">
    <text evidence="1 5">Belongs to the glycosyl hydrolase 1 family.</text>
</comment>
<dbReference type="Proteomes" id="UP000243459">
    <property type="component" value="Chromosome 9"/>
</dbReference>
<dbReference type="AlphaFoldDB" id="A0A5P1E680"/>
<keyword evidence="7" id="KW-1185">Reference proteome</keyword>
<name>A0A5P1E680_ASPOF</name>
<evidence type="ECO:0000256" key="2">
    <source>
        <dbReference type="ARBA" id="ARBA00022729"/>
    </source>
</evidence>
<evidence type="ECO:0000256" key="1">
    <source>
        <dbReference type="ARBA" id="ARBA00010838"/>
    </source>
</evidence>
<dbReference type="PROSITE" id="PS00653">
    <property type="entry name" value="GLYCOSYL_HYDROL_F1_2"/>
    <property type="match status" value="1"/>
</dbReference>
<evidence type="ECO:0000256" key="4">
    <source>
        <dbReference type="ARBA" id="ARBA00023295"/>
    </source>
</evidence>
<dbReference type="InterPro" id="IPR001360">
    <property type="entry name" value="Glyco_hydro_1"/>
</dbReference>
<accession>A0A5P1E680</accession>
<dbReference type="Gene3D" id="3.20.20.80">
    <property type="entry name" value="Glycosidases"/>
    <property type="match status" value="1"/>
</dbReference>
<dbReference type="OrthoDB" id="774279at2759"/>
<evidence type="ECO:0000313" key="6">
    <source>
        <dbReference type="EMBL" id="ONK58141.1"/>
    </source>
</evidence>
<evidence type="ECO:0000313" key="7">
    <source>
        <dbReference type="Proteomes" id="UP000243459"/>
    </source>
</evidence>
<keyword evidence="2" id="KW-0732">Signal</keyword>
<dbReference type="PANTHER" id="PTHR10353">
    <property type="entry name" value="GLYCOSYL HYDROLASE"/>
    <property type="match status" value="1"/>
</dbReference>
<dbReference type="GO" id="GO:0033907">
    <property type="term" value="F:beta-D-fucosidase activity"/>
    <property type="evidence" value="ECO:0007669"/>
    <property type="project" value="UniProtKB-ARBA"/>
</dbReference>
<organism evidence="6 7">
    <name type="scientific">Asparagus officinalis</name>
    <name type="common">Garden asparagus</name>
    <dbReference type="NCBI Taxonomy" id="4686"/>
    <lineage>
        <taxon>Eukaryota</taxon>
        <taxon>Viridiplantae</taxon>
        <taxon>Streptophyta</taxon>
        <taxon>Embryophyta</taxon>
        <taxon>Tracheophyta</taxon>
        <taxon>Spermatophyta</taxon>
        <taxon>Magnoliopsida</taxon>
        <taxon>Liliopsida</taxon>
        <taxon>Asparagales</taxon>
        <taxon>Asparagaceae</taxon>
        <taxon>Asparagoideae</taxon>
        <taxon>Asparagus</taxon>
    </lineage>
</organism>
<evidence type="ECO:0000256" key="3">
    <source>
        <dbReference type="ARBA" id="ARBA00022801"/>
    </source>
</evidence>
<dbReference type="OMA" id="DICFKHY"/>
<dbReference type="EMBL" id="CM007389">
    <property type="protein sequence ID" value="ONK58141.1"/>
    <property type="molecule type" value="Genomic_DNA"/>
</dbReference>
<dbReference type="FunFam" id="3.20.20.80:FF:000020">
    <property type="entry name" value="Beta-glucosidase 12"/>
    <property type="match status" value="1"/>
</dbReference>
<proteinExistence type="inferred from homology"/>
<dbReference type="SUPFAM" id="SSF51445">
    <property type="entry name" value="(Trans)glycosidases"/>
    <property type="match status" value="1"/>
</dbReference>
<dbReference type="GO" id="GO:0005975">
    <property type="term" value="P:carbohydrate metabolic process"/>
    <property type="evidence" value="ECO:0007669"/>
    <property type="project" value="InterPro"/>
</dbReference>
<evidence type="ECO:0000256" key="5">
    <source>
        <dbReference type="RuleBase" id="RU003690"/>
    </source>
</evidence>
<dbReference type="InterPro" id="IPR017853">
    <property type="entry name" value="GH"/>
</dbReference>
<gene>
    <name evidence="6" type="ORF">A4U43_C09F8630</name>
</gene>
<evidence type="ECO:0008006" key="8">
    <source>
        <dbReference type="Google" id="ProtNLM"/>
    </source>
</evidence>
<dbReference type="GO" id="GO:0004565">
    <property type="term" value="F:beta-galactosidase activity"/>
    <property type="evidence" value="ECO:0007669"/>
    <property type="project" value="UniProtKB-ARBA"/>
</dbReference>
<dbReference type="GO" id="GO:0008422">
    <property type="term" value="F:beta-glucosidase activity"/>
    <property type="evidence" value="ECO:0007669"/>
    <property type="project" value="UniProtKB-ARBA"/>
</dbReference>
<dbReference type="Pfam" id="PF00232">
    <property type="entry name" value="Glyco_hydro_1"/>
    <property type="match status" value="1"/>
</dbReference>
<protein>
    <recommendedName>
        <fullName evidence="8">Beta-glucosidase</fullName>
    </recommendedName>
</protein>
<dbReference type="InterPro" id="IPR033132">
    <property type="entry name" value="GH_1_N_CS"/>
</dbReference>
<dbReference type="PANTHER" id="PTHR10353:SF137">
    <property type="entry name" value="MYROSINASE 3-RELATED"/>
    <property type="match status" value="1"/>
</dbReference>
<dbReference type="Gramene" id="ONK58141">
    <property type="protein sequence ID" value="ONK58141"/>
    <property type="gene ID" value="A4U43_C09F8630"/>
</dbReference>
<reference evidence="7" key="1">
    <citation type="journal article" date="2017" name="Nat. Commun.">
        <title>The asparagus genome sheds light on the origin and evolution of a young Y chromosome.</title>
        <authorList>
            <person name="Harkess A."/>
            <person name="Zhou J."/>
            <person name="Xu C."/>
            <person name="Bowers J.E."/>
            <person name="Van der Hulst R."/>
            <person name="Ayyampalayam S."/>
            <person name="Mercati F."/>
            <person name="Riccardi P."/>
            <person name="McKain M.R."/>
            <person name="Kakrana A."/>
            <person name="Tang H."/>
            <person name="Ray J."/>
            <person name="Groenendijk J."/>
            <person name="Arikit S."/>
            <person name="Mathioni S.M."/>
            <person name="Nakano M."/>
            <person name="Shan H."/>
            <person name="Telgmann-Rauber A."/>
            <person name="Kanno A."/>
            <person name="Yue Z."/>
            <person name="Chen H."/>
            <person name="Li W."/>
            <person name="Chen Y."/>
            <person name="Xu X."/>
            <person name="Zhang Y."/>
            <person name="Luo S."/>
            <person name="Chen H."/>
            <person name="Gao J."/>
            <person name="Mao Z."/>
            <person name="Pires J.C."/>
            <person name="Luo M."/>
            <person name="Kudrna D."/>
            <person name="Wing R.A."/>
            <person name="Meyers B.C."/>
            <person name="Yi K."/>
            <person name="Kong H."/>
            <person name="Lavrijsen P."/>
            <person name="Sunseri F."/>
            <person name="Falavigna A."/>
            <person name="Ye Y."/>
            <person name="Leebens-Mack J.H."/>
            <person name="Chen G."/>
        </authorList>
    </citation>
    <scope>NUCLEOTIDE SEQUENCE [LARGE SCALE GENOMIC DNA]</scope>
    <source>
        <strain evidence="7">cv. DH0086</strain>
    </source>
</reference>
<dbReference type="PRINTS" id="PR00131">
    <property type="entry name" value="GLHYDRLASE1"/>
</dbReference>